<sequence length="262" mass="28614">MQFSEILSSIGATGDECHVTVSDDWLQGRATFGGLVAAVGNEAMRRLVPRDRVLRSLQTTFVGPAGAGTWRIRARVLRVGRAVTLAQCEVLDGDQVVAVQVGVYGIERESAVLVKPVAVESPRKVEEINEVRFDPERAPAFVQHFALRWAQGAKPFSSTRSASKVFIRHRDPSPLTESHIVALVDCIPSPALSMFKAPAPGSSLVWMLEFFEHDLEFGPEAWWRIDSDIDAATGGYVNQTGLLHDPNGRPVALSRQLVAVFG</sequence>
<dbReference type="InterPro" id="IPR049449">
    <property type="entry name" value="TesB_ACOT8-like_N"/>
</dbReference>
<feature type="domain" description="Acyl-CoA thioesterase-like C-terminal" evidence="2">
    <location>
        <begin position="128"/>
        <end position="260"/>
    </location>
</feature>
<dbReference type="SUPFAM" id="SSF54637">
    <property type="entry name" value="Thioesterase/thiol ester dehydrase-isomerase"/>
    <property type="match status" value="2"/>
</dbReference>
<dbReference type="InterPro" id="IPR042171">
    <property type="entry name" value="Acyl-CoA_hotdog"/>
</dbReference>
<dbReference type="Pfam" id="PF20789">
    <property type="entry name" value="4HBT_3C"/>
    <property type="match status" value="1"/>
</dbReference>
<evidence type="ECO:0000313" key="4">
    <source>
        <dbReference type="Proteomes" id="UP000661077"/>
    </source>
</evidence>
<evidence type="ECO:0000259" key="2">
    <source>
        <dbReference type="Pfam" id="PF20789"/>
    </source>
</evidence>
<keyword evidence="4" id="KW-1185">Reference proteome</keyword>
<dbReference type="EMBL" id="JAEVLS010000001">
    <property type="protein sequence ID" value="MBM0104014.1"/>
    <property type="molecule type" value="Genomic_DNA"/>
</dbReference>
<dbReference type="InterPro" id="IPR029069">
    <property type="entry name" value="HotDog_dom_sf"/>
</dbReference>
<evidence type="ECO:0000313" key="3">
    <source>
        <dbReference type="EMBL" id="MBM0104014.1"/>
    </source>
</evidence>
<organism evidence="3 4">
    <name type="scientific">Steroidobacter gossypii</name>
    <dbReference type="NCBI Taxonomy" id="2805490"/>
    <lineage>
        <taxon>Bacteria</taxon>
        <taxon>Pseudomonadati</taxon>
        <taxon>Pseudomonadota</taxon>
        <taxon>Gammaproteobacteria</taxon>
        <taxon>Steroidobacterales</taxon>
        <taxon>Steroidobacteraceae</taxon>
        <taxon>Steroidobacter</taxon>
    </lineage>
</organism>
<dbReference type="Pfam" id="PF13622">
    <property type="entry name" value="4HBT_3"/>
    <property type="match status" value="1"/>
</dbReference>
<feature type="domain" description="Acyl-CoA thioesterase-like N-terminal HotDog" evidence="1">
    <location>
        <begin position="22"/>
        <end position="99"/>
    </location>
</feature>
<proteinExistence type="predicted"/>
<dbReference type="Gene3D" id="2.40.160.210">
    <property type="entry name" value="Acyl-CoA thioesterase, double hotdog domain"/>
    <property type="match status" value="1"/>
</dbReference>
<dbReference type="InterPro" id="IPR049450">
    <property type="entry name" value="ACOT8-like_C"/>
</dbReference>
<name>A0ABS1WSS2_9GAMM</name>
<accession>A0ABS1WSS2</accession>
<dbReference type="Proteomes" id="UP000661077">
    <property type="component" value="Unassembled WGS sequence"/>
</dbReference>
<reference evidence="3 4" key="1">
    <citation type="journal article" date="2021" name="Int. J. Syst. Evol. Microbiol.">
        <title>Steroidobacter gossypii sp. nov., isolated from soil of cotton cropping field.</title>
        <authorList>
            <person name="Huang R."/>
            <person name="Yang S."/>
            <person name="Zhen C."/>
            <person name="Liu W."/>
        </authorList>
    </citation>
    <scope>NUCLEOTIDE SEQUENCE [LARGE SCALE GENOMIC DNA]</scope>
    <source>
        <strain evidence="3 4">S1-65</strain>
    </source>
</reference>
<gene>
    <name evidence="3" type="ORF">JM946_04630</name>
</gene>
<dbReference type="RefSeq" id="WP_203165961.1">
    <property type="nucleotide sequence ID" value="NZ_JAEVLS010000001.1"/>
</dbReference>
<protein>
    <submittedName>
        <fullName evidence="3">Thioesterase family protein</fullName>
    </submittedName>
</protein>
<evidence type="ECO:0000259" key="1">
    <source>
        <dbReference type="Pfam" id="PF13622"/>
    </source>
</evidence>
<comment type="caution">
    <text evidence="3">The sequence shown here is derived from an EMBL/GenBank/DDBJ whole genome shotgun (WGS) entry which is preliminary data.</text>
</comment>